<dbReference type="AlphaFoldDB" id="A0A975CPG5"/>
<dbReference type="Gene3D" id="2.60.40.1190">
    <property type="match status" value="1"/>
</dbReference>
<evidence type="ECO:0000259" key="2">
    <source>
        <dbReference type="Pfam" id="PF19313"/>
    </source>
</evidence>
<dbReference type="EMBL" id="CP071869">
    <property type="protein sequence ID" value="QTE22945.1"/>
    <property type="molecule type" value="Genomic_DNA"/>
</dbReference>
<evidence type="ECO:0000313" key="4">
    <source>
        <dbReference type="Proteomes" id="UP000663920"/>
    </source>
</evidence>
<keyword evidence="1" id="KW-0732">Signal</keyword>
<dbReference type="RefSeq" id="WP_208078961.1">
    <property type="nucleotide sequence ID" value="NZ_CP071869.1"/>
</dbReference>
<protein>
    <recommendedName>
        <fullName evidence="2">DUF5916 domain-containing protein</fullName>
    </recommendedName>
</protein>
<dbReference type="Pfam" id="PF19313">
    <property type="entry name" value="DUF5916"/>
    <property type="match status" value="1"/>
</dbReference>
<dbReference type="KEGG" id="pcea:J3359_01330"/>
<name>A0A975CPG5_9FLAO</name>
<feature type="domain" description="DUF5916" evidence="2">
    <location>
        <begin position="232"/>
        <end position="828"/>
    </location>
</feature>
<dbReference type="SUPFAM" id="SSF49344">
    <property type="entry name" value="CBD9-like"/>
    <property type="match status" value="1"/>
</dbReference>
<evidence type="ECO:0000313" key="3">
    <source>
        <dbReference type="EMBL" id="QTE22945.1"/>
    </source>
</evidence>
<organism evidence="3 4">
    <name type="scientific">Polaribacter cellanae</name>
    <dbReference type="NCBI Taxonomy" id="2818493"/>
    <lineage>
        <taxon>Bacteria</taxon>
        <taxon>Pseudomonadati</taxon>
        <taxon>Bacteroidota</taxon>
        <taxon>Flavobacteriia</taxon>
        <taxon>Flavobacteriales</taxon>
        <taxon>Flavobacteriaceae</taxon>
    </lineage>
</organism>
<sequence>MFKKIYLPLLLIWGSLQLNAQIHKNRKTVSTTRIEKAPKIDGLLDDNAWKNAEELTNFVIFKPDNGVAVKDQYQTTVKVVYDDDAVYIAAMMLDPDPKNIPREFAVRDNFGLADFFLVTINPNDDGQNPFEFIIQAAGNRIDAKVSNGDEDLNWSAVWEGETKITHKGWNAEMKIPYRAIRFANRPVQSWGFNFHRRLEKLNEQHTWTHIDNAVGRWTQYDGLIKGFNDLKPPTRLNLYPYASATSVSFDGETTYDYSVGMDLKYGITDNFTLDATLIPDFSQVGFDNVELNLGPFEQQFTEQRQFFTEGTELFNKAKLFYSRRIGGAPIDQFDVSSTLIKQDNFDTNGQKVNEKIVDYPKKVTMLNAVKISGRTKNGLGIGFFNAITQTAEATIRTTTEQINGSTISKTVTNRKEVINPFSNYNIMVLDQQFNQNSTVTLINTNVTRDGRFRDANVTALDWHIETKDSRYNVDGSVKMSNIFDDVKNPNTGYTFDNSFGYNSGHWNWELGYNFENKDFNPNDLGILFSNNEQTIYGSAGWRTLQPTKKYNRFRVRFYNQANFQHFSGIFTGYNAGLNASAQTKKRFTFGGNLNYGSKNRDYFEPRQGSTSGIYFLRPEKMNINTWISTNSQKKLELNADIYFTNYTNHPQQNYGFSISPRYRFTNQFSLKYQLNYNKKENDQGYVDKIDNNIIFGQRNRKSYTNSISGKYNFSTRSSISLSFRHYWSDVAYNGYYNLNSNGSLSNNTTYTGNNVNFNSWNLDLNYFWQFAPGSQLIVFYRNSIFDANNNSGLDFYENLENLFNQPNQHTFSIRFVYFIDYNTIKKLF</sequence>
<gene>
    <name evidence="3" type="ORF">J3359_01330</name>
</gene>
<feature type="signal peptide" evidence="1">
    <location>
        <begin position="1"/>
        <end position="20"/>
    </location>
</feature>
<dbReference type="Proteomes" id="UP000663920">
    <property type="component" value="Chromosome"/>
</dbReference>
<dbReference type="InterPro" id="IPR045670">
    <property type="entry name" value="DUF5916"/>
</dbReference>
<feature type="chain" id="PRO_5038122555" description="DUF5916 domain-containing protein" evidence="1">
    <location>
        <begin position="21"/>
        <end position="828"/>
    </location>
</feature>
<reference evidence="3 4" key="1">
    <citation type="submission" date="2021-03" db="EMBL/GenBank/DDBJ databases">
        <title>Complete genome of Polaribacter_sp.SM13.</title>
        <authorList>
            <person name="Jeong S.W."/>
            <person name="Bae J.W."/>
        </authorList>
    </citation>
    <scope>NUCLEOTIDE SEQUENCE [LARGE SCALE GENOMIC DNA]</scope>
    <source>
        <strain evidence="3 4">SM13</strain>
    </source>
</reference>
<accession>A0A975CPG5</accession>
<dbReference type="CDD" id="cd09618">
    <property type="entry name" value="CBM9_like_2"/>
    <property type="match status" value="1"/>
</dbReference>
<keyword evidence="4" id="KW-1185">Reference proteome</keyword>
<evidence type="ECO:0000256" key="1">
    <source>
        <dbReference type="SAM" id="SignalP"/>
    </source>
</evidence>
<proteinExistence type="predicted"/>